<organism evidence="8 9">
    <name type="scientific">Atopococcus tabaci</name>
    <dbReference type="NCBI Taxonomy" id="269774"/>
    <lineage>
        <taxon>Bacteria</taxon>
        <taxon>Bacillati</taxon>
        <taxon>Bacillota</taxon>
        <taxon>Bacilli</taxon>
        <taxon>Lactobacillales</taxon>
        <taxon>Carnobacteriaceae</taxon>
        <taxon>Atopococcus</taxon>
    </lineage>
</organism>
<dbReference type="AlphaFoldDB" id="A0AA43ZS77"/>
<dbReference type="CDD" id="cd07153">
    <property type="entry name" value="Fur_like"/>
    <property type="match status" value="1"/>
</dbReference>
<dbReference type="Gene3D" id="1.10.10.10">
    <property type="entry name" value="Winged helix-like DNA-binding domain superfamily/Winged helix DNA-binding domain"/>
    <property type="match status" value="1"/>
</dbReference>
<evidence type="ECO:0000313" key="9">
    <source>
        <dbReference type="Proteomes" id="UP001171751"/>
    </source>
</evidence>
<keyword evidence="5" id="KW-0238">DNA-binding</keyword>
<feature type="binding site" evidence="7">
    <location>
        <position position="96"/>
    </location>
    <ligand>
        <name>Zn(2+)</name>
        <dbReference type="ChEBI" id="CHEBI:29105"/>
    </ligand>
</feature>
<dbReference type="GO" id="GO:0000976">
    <property type="term" value="F:transcription cis-regulatory region binding"/>
    <property type="evidence" value="ECO:0007669"/>
    <property type="project" value="TreeGrafter"/>
</dbReference>
<keyword evidence="3 7" id="KW-0862">Zinc</keyword>
<dbReference type="Gene3D" id="3.30.1490.190">
    <property type="match status" value="1"/>
</dbReference>
<dbReference type="InterPro" id="IPR002481">
    <property type="entry name" value="FUR"/>
</dbReference>
<dbReference type="EMBL" id="JAUNQW010000016">
    <property type="protein sequence ID" value="MDO5457591.1"/>
    <property type="molecule type" value="Genomic_DNA"/>
</dbReference>
<dbReference type="SUPFAM" id="SSF46785">
    <property type="entry name" value="Winged helix' DNA-binding domain"/>
    <property type="match status" value="1"/>
</dbReference>
<dbReference type="Proteomes" id="UP001171751">
    <property type="component" value="Unassembled WGS sequence"/>
</dbReference>
<protein>
    <submittedName>
        <fullName evidence="8">Fur family transcriptional regulator</fullName>
    </submittedName>
</protein>
<keyword evidence="4" id="KW-0805">Transcription regulation</keyword>
<name>A0AA43ZS77_9LACT</name>
<comment type="caution">
    <text evidence="8">The sequence shown here is derived from an EMBL/GenBank/DDBJ whole genome shotgun (WGS) entry which is preliminary data.</text>
</comment>
<evidence type="ECO:0000256" key="3">
    <source>
        <dbReference type="ARBA" id="ARBA00022833"/>
    </source>
</evidence>
<evidence type="ECO:0000256" key="5">
    <source>
        <dbReference type="ARBA" id="ARBA00023125"/>
    </source>
</evidence>
<comment type="similarity">
    <text evidence="1">Belongs to the Fur family.</text>
</comment>
<dbReference type="GO" id="GO:0045892">
    <property type="term" value="P:negative regulation of DNA-templated transcription"/>
    <property type="evidence" value="ECO:0007669"/>
    <property type="project" value="TreeGrafter"/>
</dbReference>
<gene>
    <name evidence="8" type="ORF">Q4F26_04520</name>
</gene>
<dbReference type="InterPro" id="IPR036388">
    <property type="entry name" value="WH-like_DNA-bd_sf"/>
</dbReference>
<accession>A0AA43ZS77</accession>
<evidence type="ECO:0000313" key="8">
    <source>
        <dbReference type="EMBL" id="MDO5457591.1"/>
    </source>
</evidence>
<evidence type="ECO:0000256" key="1">
    <source>
        <dbReference type="ARBA" id="ARBA00007957"/>
    </source>
</evidence>
<keyword evidence="9" id="KW-1185">Reference proteome</keyword>
<dbReference type="PANTHER" id="PTHR33202:SF8">
    <property type="entry name" value="PEROXIDE-RESPONSIVE REPRESSOR PERR"/>
    <property type="match status" value="1"/>
</dbReference>
<feature type="binding site" evidence="7">
    <location>
        <position position="136"/>
    </location>
    <ligand>
        <name>Zn(2+)</name>
        <dbReference type="ChEBI" id="CHEBI:29105"/>
    </ligand>
</feature>
<dbReference type="InterPro" id="IPR043135">
    <property type="entry name" value="Fur_C"/>
</dbReference>
<dbReference type="GO" id="GO:1900376">
    <property type="term" value="P:regulation of secondary metabolite biosynthetic process"/>
    <property type="evidence" value="ECO:0007669"/>
    <property type="project" value="TreeGrafter"/>
</dbReference>
<dbReference type="GO" id="GO:0008270">
    <property type="term" value="F:zinc ion binding"/>
    <property type="evidence" value="ECO:0007669"/>
    <property type="project" value="TreeGrafter"/>
</dbReference>
<keyword evidence="2" id="KW-0678">Repressor</keyword>
<feature type="binding site" evidence="7">
    <location>
        <position position="99"/>
    </location>
    <ligand>
        <name>Zn(2+)</name>
        <dbReference type="ChEBI" id="CHEBI:29105"/>
    </ligand>
</feature>
<evidence type="ECO:0000256" key="2">
    <source>
        <dbReference type="ARBA" id="ARBA00022491"/>
    </source>
</evidence>
<sequence length="142" mass="16761">MDMDGFEHAIAHIKTDKIRITPQRRAIIRYLADSKKHDTAEDIYEALLPDYPNMSMATVYNTLNLLLDYNLVRQIRTEGSSAYYDFNVEEHYHIVCKYCKKIQDVYYPVFNQVNDELEAHTQFKIDKYNLEIIGTCPECQKI</sequence>
<dbReference type="GO" id="GO:0003700">
    <property type="term" value="F:DNA-binding transcription factor activity"/>
    <property type="evidence" value="ECO:0007669"/>
    <property type="project" value="InterPro"/>
</dbReference>
<keyword evidence="6" id="KW-0804">Transcription</keyword>
<evidence type="ECO:0000256" key="4">
    <source>
        <dbReference type="ARBA" id="ARBA00023015"/>
    </source>
</evidence>
<dbReference type="Pfam" id="PF01475">
    <property type="entry name" value="FUR"/>
    <property type="match status" value="1"/>
</dbReference>
<dbReference type="InterPro" id="IPR036390">
    <property type="entry name" value="WH_DNA-bd_sf"/>
</dbReference>
<evidence type="ECO:0000256" key="6">
    <source>
        <dbReference type="ARBA" id="ARBA00023163"/>
    </source>
</evidence>
<feature type="binding site" evidence="7">
    <location>
        <position position="139"/>
    </location>
    <ligand>
        <name>Zn(2+)</name>
        <dbReference type="ChEBI" id="CHEBI:29105"/>
    </ligand>
</feature>
<proteinExistence type="inferred from homology"/>
<evidence type="ECO:0000256" key="7">
    <source>
        <dbReference type="PIRSR" id="PIRSR602481-1"/>
    </source>
</evidence>
<reference evidence="8" key="1">
    <citation type="submission" date="2023-07" db="EMBL/GenBank/DDBJ databases">
        <title>Between Cages and Wild: Unraveling the Impact of Captivity on Animal Microbiomes and Antimicrobial Resistance.</title>
        <authorList>
            <person name="Schmartz G.P."/>
            <person name="Rehner J."/>
            <person name="Schuff M.J."/>
            <person name="Becker S.L."/>
            <person name="Kravczyk M."/>
            <person name="Gurevich A."/>
            <person name="Francke R."/>
            <person name="Mueller R."/>
            <person name="Keller V."/>
            <person name="Keller A."/>
        </authorList>
    </citation>
    <scope>NUCLEOTIDE SEQUENCE</scope>
    <source>
        <strain evidence="8">S39M_St_73</strain>
    </source>
</reference>
<keyword evidence="7" id="KW-0479">Metal-binding</keyword>
<dbReference type="PANTHER" id="PTHR33202">
    <property type="entry name" value="ZINC UPTAKE REGULATION PROTEIN"/>
    <property type="match status" value="1"/>
</dbReference>
<comment type="cofactor">
    <cofactor evidence="7">
        <name>Zn(2+)</name>
        <dbReference type="ChEBI" id="CHEBI:29105"/>
    </cofactor>
    <text evidence="7">Binds 1 zinc ion per subunit.</text>
</comment>